<evidence type="ECO:0008006" key="3">
    <source>
        <dbReference type="Google" id="ProtNLM"/>
    </source>
</evidence>
<proteinExistence type="predicted"/>
<evidence type="ECO:0000313" key="1">
    <source>
        <dbReference type="EMBL" id="KAK7268530.1"/>
    </source>
</evidence>
<name>A0AAN9F723_CROPI</name>
<comment type="caution">
    <text evidence="1">The sequence shown here is derived from an EMBL/GenBank/DDBJ whole genome shotgun (WGS) entry which is preliminary data.</text>
</comment>
<reference evidence="1 2" key="1">
    <citation type="submission" date="2024-01" db="EMBL/GenBank/DDBJ databases">
        <title>The genomes of 5 underutilized Papilionoideae crops provide insights into root nodulation and disease resistanc.</title>
        <authorList>
            <person name="Yuan L."/>
        </authorList>
    </citation>
    <scope>NUCLEOTIDE SEQUENCE [LARGE SCALE GENOMIC DNA]</scope>
    <source>
        <strain evidence="1">ZHUSHIDOU_FW_LH</strain>
        <tissue evidence="1">Leaf</tissue>
    </source>
</reference>
<dbReference type="EMBL" id="JAYWIO010000004">
    <property type="protein sequence ID" value="KAK7268530.1"/>
    <property type="molecule type" value="Genomic_DNA"/>
</dbReference>
<protein>
    <recommendedName>
        <fullName evidence="3">DUF4283 domain-containing protein</fullName>
    </recommendedName>
</protein>
<dbReference type="AlphaFoldDB" id="A0AAN9F723"/>
<keyword evidence="2" id="KW-1185">Reference proteome</keyword>
<accession>A0AAN9F723</accession>
<organism evidence="1 2">
    <name type="scientific">Crotalaria pallida</name>
    <name type="common">Smooth rattlebox</name>
    <name type="synonym">Crotalaria striata</name>
    <dbReference type="NCBI Taxonomy" id="3830"/>
    <lineage>
        <taxon>Eukaryota</taxon>
        <taxon>Viridiplantae</taxon>
        <taxon>Streptophyta</taxon>
        <taxon>Embryophyta</taxon>
        <taxon>Tracheophyta</taxon>
        <taxon>Spermatophyta</taxon>
        <taxon>Magnoliopsida</taxon>
        <taxon>eudicotyledons</taxon>
        <taxon>Gunneridae</taxon>
        <taxon>Pentapetalae</taxon>
        <taxon>rosids</taxon>
        <taxon>fabids</taxon>
        <taxon>Fabales</taxon>
        <taxon>Fabaceae</taxon>
        <taxon>Papilionoideae</taxon>
        <taxon>50 kb inversion clade</taxon>
        <taxon>genistoids sensu lato</taxon>
        <taxon>core genistoids</taxon>
        <taxon>Crotalarieae</taxon>
        <taxon>Crotalaria</taxon>
    </lineage>
</organism>
<dbReference type="Proteomes" id="UP001372338">
    <property type="component" value="Unassembled WGS sequence"/>
</dbReference>
<evidence type="ECO:0000313" key="2">
    <source>
        <dbReference type="Proteomes" id="UP001372338"/>
    </source>
</evidence>
<gene>
    <name evidence="1" type="ORF">RIF29_21230</name>
</gene>
<sequence>MEEGLITHVRGTQFPSSSLISQITSRPRFEREAIGTGTLKEQFEKKSMNRTDVVSVRSNTEESSNHHDVEIFWQQQDLVEAQKCFVGKLLNRADVLTFQETLFKEGFFTITSLPLRGNWVLLKGREVEEIPELLLEEKAWIDAWFSIIKRWAPEFKTKERLALISTESLTRIDRVLKEKIGTQVCDICFMMEPVGGASLKEEKGQVEMMVDSGSDDDDISFPEELENRWVDNYKAKFQKSGDNEVDMVHDSFNSIDKNEYNNGGGRTVEIIEMTNNFSHGKKKDKCDVPRSEAPHEVFGGCCS</sequence>